<feature type="transmembrane region" description="Helical" evidence="2">
    <location>
        <begin position="216"/>
        <end position="236"/>
    </location>
</feature>
<proteinExistence type="inferred from homology"/>
<keyword evidence="5" id="KW-1185">Reference proteome</keyword>
<feature type="domain" description="CAAX prenyl protease 2/Lysostaphin resistance protein A-like" evidence="3">
    <location>
        <begin position="141"/>
        <end position="229"/>
    </location>
</feature>
<evidence type="ECO:0000256" key="2">
    <source>
        <dbReference type="SAM" id="Phobius"/>
    </source>
</evidence>
<name>A0A6A0B5G2_9LACT</name>
<evidence type="ECO:0000313" key="5">
    <source>
        <dbReference type="Proteomes" id="UP000475928"/>
    </source>
</evidence>
<dbReference type="GO" id="GO:0080120">
    <property type="term" value="P:CAAX-box protein maturation"/>
    <property type="evidence" value="ECO:0007669"/>
    <property type="project" value="UniProtKB-ARBA"/>
</dbReference>
<feature type="transmembrane region" description="Helical" evidence="2">
    <location>
        <begin position="142"/>
        <end position="163"/>
    </location>
</feature>
<dbReference type="InterPro" id="IPR003675">
    <property type="entry name" value="Rce1/LyrA-like_dom"/>
</dbReference>
<feature type="transmembrane region" description="Helical" evidence="2">
    <location>
        <begin position="101"/>
        <end position="122"/>
    </location>
</feature>
<keyword evidence="2" id="KW-0812">Transmembrane</keyword>
<evidence type="ECO:0000256" key="1">
    <source>
        <dbReference type="ARBA" id="ARBA00009067"/>
    </source>
</evidence>
<protein>
    <recommendedName>
        <fullName evidence="3">CAAX prenyl protease 2/Lysostaphin resistance protein A-like domain-containing protein</fullName>
    </recommendedName>
</protein>
<evidence type="ECO:0000259" key="3">
    <source>
        <dbReference type="Pfam" id="PF02517"/>
    </source>
</evidence>
<accession>A0A6A0B5G2</accession>
<sequence>MPMNYFDIIESEKAEQVDLPENEPKKQTWLSRLSYLLLLLYWQVSQGAVALPMDRHQHFHLWKILAFLLIFIVCVALSYDWARKHELIPKISLRQFPLGKIATGFVLMLVTSMISGVIMSLTKTDTTENQAAVDAIGKALPPLVFFIMTVSAGFFEELVFRVSMFELLFNKWPKVAMFFAWGLFTAAHMPTDIPSFLTYGLMSLVLTSLYTKYRNFYLNMSVHFLWNAVITLVLLLGK</sequence>
<comment type="caution">
    <text evidence="4">The sequence shown here is derived from an EMBL/GenBank/DDBJ whole genome shotgun (WGS) entry which is preliminary data.</text>
</comment>
<comment type="similarity">
    <text evidence="1">Belongs to the UPF0177 family.</text>
</comment>
<evidence type="ECO:0000313" key="4">
    <source>
        <dbReference type="EMBL" id="GFH40610.1"/>
    </source>
</evidence>
<organism evidence="4 5">
    <name type="scientific">Pseudolactococcus insecticola</name>
    <dbReference type="NCBI Taxonomy" id="2709158"/>
    <lineage>
        <taxon>Bacteria</taxon>
        <taxon>Bacillati</taxon>
        <taxon>Bacillota</taxon>
        <taxon>Bacilli</taxon>
        <taxon>Lactobacillales</taxon>
        <taxon>Streptococcaceae</taxon>
        <taxon>Pseudolactococcus</taxon>
    </lineage>
</organism>
<dbReference type="Pfam" id="PF02517">
    <property type="entry name" value="Rce1-like"/>
    <property type="match status" value="1"/>
</dbReference>
<feature type="transmembrane region" description="Helical" evidence="2">
    <location>
        <begin position="59"/>
        <end position="81"/>
    </location>
</feature>
<dbReference type="Proteomes" id="UP000475928">
    <property type="component" value="Unassembled WGS sequence"/>
</dbReference>
<gene>
    <name evidence="4" type="ORF">Hs20B_10080</name>
</gene>
<keyword evidence="2" id="KW-1133">Transmembrane helix</keyword>
<dbReference type="GO" id="GO:0005886">
    <property type="term" value="C:plasma membrane"/>
    <property type="evidence" value="ECO:0007669"/>
    <property type="project" value="UniProtKB-SubCell"/>
</dbReference>
<keyword evidence="2" id="KW-0472">Membrane</keyword>
<feature type="transmembrane region" description="Helical" evidence="2">
    <location>
        <begin position="175"/>
        <end position="196"/>
    </location>
</feature>
<reference evidence="4 5" key="1">
    <citation type="submission" date="2020-02" db="EMBL/GenBank/DDBJ databases">
        <title>Draft genome sequence of Lactococcus sp. Hs20B0-1.</title>
        <authorList>
            <person name="Noda S."/>
            <person name="Yuki M."/>
            <person name="Ohkuma M."/>
        </authorList>
    </citation>
    <scope>NUCLEOTIDE SEQUENCE [LARGE SCALE GENOMIC DNA]</scope>
    <source>
        <strain evidence="4 5">Hs20B0-1</strain>
    </source>
</reference>
<dbReference type="GO" id="GO:0004175">
    <property type="term" value="F:endopeptidase activity"/>
    <property type="evidence" value="ECO:0007669"/>
    <property type="project" value="UniProtKB-ARBA"/>
</dbReference>
<dbReference type="AlphaFoldDB" id="A0A6A0B5G2"/>
<dbReference type="EMBL" id="BLLH01000004">
    <property type="protein sequence ID" value="GFH40610.1"/>
    <property type="molecule type" value="Genomic_DNA"/>
</dbReference>